<gene>
    <name evidence="1" type="ORF">AEK19_MT1389</name>
</gene>
<organism evidence="1">
    <name type="scientific">Utricularia reniformis</name>
    <dbReference type="NCBI Taxonomy" id="192314"/>
    <lineage>
        <taxon>Eukaryota</taxon>
        <taxon>Viridiplantae</taxon>
        <taxon>Streptophyta</taxon>
        <taxon>Embryophyta</taxon>
        <taxon>Tracheophyta</taxon>
        <taxon>Spermatophyta</taxon>
        <taxon>Magnoliopsida</taxon>
        <taxon>eudicotyledons</taxon>
        <taxon>Gunneridae</taxon>
        <taxon>Pentapetalae</taxon>
        <taxon>asterids</taxon>
        <taxon>lamiids</taxon>
        <taxon>Lamiales</taxon>
        <taxon>Lentibulariaceae</taxon>
        <taxon>Utricularia</taxon>
    </lineage>
</organism>
<sequence>MAHRAFFFYGLPFYNNNKLFTSWDLDWFEREHKIGPLFPSSDDLGVPPVCGRLYGQWLTCCHWYALHLFLNVLELLL</sequence>
<evidence type="ECO:0000313" key="1">
    <source>
        <dbReference type="EMBL" id="ART31585.1"/>
    </source>
</evidence>
<dbReference type="AlphaFoldDB" id="A0A1Y0B2A4"/>
<accession>A0A1Y0B2A4</accession>
<protein>
    <submittedName>
        <fullName evidence="1">Uncharacterized protein</fullName>
    </submittedName>
</protein>
<geneLocation type="mitochondrion" evidence="1"/>
<name>A0A1Y0B2A4_9LAMI</name>
<dbReference type="EMBL" id="KY774314">
    <property type="protein sequence ID" value="ART31585.1"/>
    <property type="molecule type" value="Genomic_DNA"/>
</dbReference>
<keyword evidence="1" id="KW-0496">Mitochondrion</keyword>
<proteinExistence type="predicted"/>
<reference evidence="1" key="1">
    <citation type="submission" date="2017-03" db="EMBL/GenBank/DDBJ databases">
        <title>The mitochondrial genome of the carnivorous plant Utricularia reniformis (Lentibulariaceae): structure, comparative analysis and evolutionary landmarks.</title>
        <authorList>
            <person name="Silva S.R."/>
            <person name="Alvarenga D.O."/>
            <person name="Michael T.P."/>
            <person name="Miranda V.F.O."/>
            <person name="Varani A.M."/>
        </authorList>
    </citation>
    <scope>NUCLEOTIDE SEQUENCE</scope>
</reference>